<dbReference type="InterPro" id="IPR050057">
    <property type="entry name" value="Prokaryotic/Mito_RF"/>
</dbReference>
<comment type="similarity">
    <text evidence="1">Belongs to the prokaryotic/mitochondrial release factor family.</text>
</comment>
<dbReference type="EMBL" id="BMED01000001">
    <property type="protein sequence ID" value="GGC63715.1"/>
    <property type="molecule type" value="Genomic_DNA"/>
</dbReference>
<accession>A0A916UA82</accession>
<dbReference type="AlphaFoldDB" id="A0A916UA82"/>
<reference evidence="4" key="2">
    <citation type="submission" date="2020-09" db="EMBL/GenBank/DDBJ databases">
        <authorList>
            <person name="Sun Q."/>
            <person name="Zhou Y."/>
        </authorList>
    </citation>
    <scope>NUCLEOTIDE SEQUENCE</scope>
    <source>
        <strain evidence="4">CGMCC 1.10998</strain>
    </source>
</reference>
<reference evidence="4" key="1">
    <citation type="journal article" date="2014" name="Int. J. Syst. Evol. Microbiol.">
        <title>Complete genome sequence of Corynebacterium casei LMG S-19264T (=DSM 44701T), isolated from a smear-ripened cheese.</title>
        <authorList>
            <consortium name="US DOE Joint Genome Institute (JGI-PGF)"/>
            <person name="Walter F."/>
            <person name="Albersmeier A."/>
            <person name="Kalinowski J."/>
            <person name="Ruckert C."/>
        </authorList>
    </citation>
    <scope>NUCLEOTIDE SEQUENCE</scope>
    <source>
        <strain evidence="4">CGMCC 1.10998</strain>
    </source>
</reference>
<gene>
    <name evidence="4" type="primary">prfH</name>
    <name evidence="4" type="ORF">GCM10011396_08380</name>
</gene>
<evidence type="ECO:0000313" key="4">
    <source>
        <dbReference type="EMBL" id="GGC63715.1"/>
    </source>
</evidence>
<keyword evidence="5" id="KW-1185">Reference proteome</keyword>
<evidence type="ECO:0000256" key="2">
    <source>
        <dbReference type="SAM" id="MobiDB-lite"/>
    </source>
</evidence>
<dbReference type="PROSITE" id="PS00745">
    <property type="entry name" value="RF_PROK_I"/>
    <property type="match status" value="1"/>
</dbReference>
<dbReference type="Proteomes" id="UP000637423">
    <property type="component" value="Unassembled WGS sequence"/>
</dbReference>
<dbReference type="SUPFAM" id="SSF75620">
    <property type="entry name" value="Release factor"/>
    <property type="match status" value="1"/>
</dbReference>
<dbReference type="InterPro" id="IPR000352">
    <property type="entry name" value="Pep_chain_release_fac_I"/>
</dbReference>
<organism evidence="4 5">
    <name type="scientific">Undibacterium terreum</name>
    <dbReference type="NCBI Taxonomy" id="1224302"/>
    <lineage>
        <taxon>Bacteria</taxon>
        <taxon>Pseudomonadati</taxon>
        <taxon>Pseudomonadota</taxon>
        <taxon>Betaproteobacteria</taxon>
        <taxon>Burkholderiales</taxon>
        <taxon>Oxalobacteraceae</taxon>
        <taxon>Undibacterium</taxon>
    </lineage>
</organism>
<proteinExistence type="inferred from homology"/>
<dbReference type="InterPro" id="IPR045853">
    <property type="entry name" value="Pep_chain_release_fac_I_sf"/>
</dbReference>
<protein>
    <submittedName>
        <fullName evidence="4">Peptide chain release factor H</fullName>
    </submittedName>
</protein>
<feature type="domain" description="Prokaryotic-type class I peptide chain release factors" evidence="3">
    <location>
        <begin position="122"/>
        <end position="138"/>
    </location>
</feature>
<dbReference type="Pfam" id="PF00472">
    <property type="entry name" value="RF-1"/>
    <property type="match status" value="1"/>
</dbReference>
<sequence length="213" mass="23440">MLLMIWMQITANTGPAECCLAVYKTLRQVQHEAGKEGVSLSILEQVDGPVSGTLRSVLLCVESVADGAAARLFAERWCGSLLWICESPYRPGHKRKNWFLGCAVYLPLAPLPDSEIRYEATRASGPGGQHVNKTDSAIRATHIATGLSVKVQTERSQHANKRLAGQLLAGKLAELAKTEREQGKAERRRQHLQTERGNARRVFTGPGFKEKIP</sequence>
<dbReference type="PANTHER" id="PTHR43804:SF9">
    <property type="entry name" value="PEPTIDE CHAIN RELEASE FACTOR HOMOLOG-RELATED"/>
    <property type="match status" value="1"/>
</dbReference>
<evidence type="ECO:0000259" key="3">
    <source>
        <dbReference type="PROSITE" id="PS00745"/>
    </source>
</evidence>
<name>A0A916UA82_9BURK</name>
<dbReference type="PANTHER" id="PTHR43804">
    <property type="entry name" value="LD18447P"/>
    <property type="match status" value="1"/>
</dbReference>
<dbReference type="InterPro" id="IPR017509">
    <property type="entry name" value="PrfH"/>
</dbReference>
<dbReference type="GO" id="GO:0003747">
    <property type="term" value="F:translation release factor activity"/>
    <property type="evidence" value="ECO:0007669"/>
    <property type="project" value="InterPro"/>
</dbReference>
<feature type="region of interest" description="Disordered" evidence="2">
    <location>
        <begin position="179"/>
        <end position="213"/>
    </location>
</feature>
<dbReference type="Gene3D" id="3.30.160.20">
    <property type="match status" value="1"/>
</dbReference>
<dbReference type="NCBIfam" id="TIGR03072">
    <property type="entry name" value="release_prfH"/>
    <property type="match status" value="1"/>
</dbReference>
<evidence type="ECO:0000313" key="5">
    <source>
        <dbReference type="Proteomes" id="UP000637423"/>
    </source>
</evidence>
<evidence type="ECO:0000256" key="1">
    <source>
        <dbReference type="ARBA" id="ARBA00010835"/>
    </source>
</evidence>
<comment type="caution">
    <text evidence="4">The sequence shown here is derived from an EMBL/GenBank/DDBJ whole genome shotgun (WGS) entry which is preliminary data.</text>
</comment>